<dbReference type="VEuPathDB" id="ToxoDB:LOC34622244"/>
<keyword evidence="4" id="KW-1185">Reference proteome</keyword>
<dbReference type="AlphaFoldDB" id="A0A1D3DAD2"/>
<sequence>MSLAVQAQIRRNAEELQAYLSDLRDWEESFYESAEVKKQEKRSCPDSTQKHALNEQHQLHQEQLCEGGMNDSAAPPMVNAQKTIDRTASSGVPTAHRKVDAENRKKYARDQNSLPDYYKAWDAYDPDADEEDGTNKAAGVCSGGSGTNASPVPKAQKPKPVSQVARGSRGGAQSAVGGPRMRICASTAHVSSYMETLGSPEEAGGVLDQVGALKKKANTYFGAQKYAAAVKCYTQALQQAEAEMSRVRQRGRPLAAQSESFIPEARVVPGKESAVALEAPNAPRSCSLSERILKDIVKIRSEAQIKKLKEQQRKKMMLLQPLKGLHDPCPSGTQRSLEAIVFQPGSNKVRHYEQQQQQKELSTQMLDAAHDAKQQQHNYYQQDERPHQDRQHQQGGMLAEDQPKAQQQIEDAAFSEPVAQVHRQAASLVLSQTSQLPHVQQQDQEIQQDSKKDPPERISEPVSQALTEDETLPKQREQQHGQPQRQEEREICMHCRTSPSPVPAFNCKAPGDCACTDTRCRKLDRVAPSASQQKPSLLSGHTMVQKGPRLPRSYAAFEAQWRSAGCLLTNPSTSGEPPAICPCGGPRALLLLRMGAAEVLQGALGLCVEPDVFYECLQVLERAADSIIRRTSLQHPREVLICHPDRSPQGIHRGQGEMKREASCEELPIGMEEAPRDTLPAEEGRLGPHQLVTGCYGMDPWSAT</sequence>
<name>A0A1D3DAD2_9EIME</name>
<evidence type="ECO:0000313" key="3">
    <source>
        <dbReference type="EMBL" id="OEH80391.1"/>
    </source>
</evidence>
<dbReference type="InParanoid" id="A0A1D3DAD2"/>
<feature type="region of interest" description="Disordered" evidence="2">
    <location>
        <begin position="125"/>
        <end position="178"/>
    </location>
</feature>
<protein>
    <recommendedName>
        <fullName evidence="5">RNA polymerase II-associated protein 3</fullName>
    </recommendedName>
</protein>
<dbReference type="EMBL" id="JROU02000093">
    <property type="protein sequence ID" value="OEH80391.1"/>
    <property type="molecule type" value="Genomic_DNA"/>
</dbReference>
<evidence type="ECO:0000256" key="2">
    <source>
        <dbReference type="SAM" id="MobiDB-lite"/>
    </source>
</evidence>
<feature type="compositionally biased region" description="Basic and acidic residues" evidence="2">
    <location>
        <begin position="471"/>
        <end position="485"/>
    </location>
</feature>
<organism evidence="3 4">
    <name type="scientific">Cyclospora cayetanensis</name>
    <dbReference type="NCBI Taxonomy" id="88456"/>
    <lineage>
        <taxon>Eukaryota</taxon>
        <taxon>Sar</taxon>
        <taxon>Alveolata</taxon>
        <taxon>Apicomplexa</taxon>
        <taxon>Conoidasida</taxon>
        <taxon>Coccidia</taxon>
        <taxon>Eucoccidiorida</taxon>
        <taxon>Eimeriorina</taxon>
        <taxon>Eimeriidae</taxon>
        <taxon>Cyclospora</taxon>
    </lineage>
</organism>
<comment type="caution">
    <text evidence="3">The sequence shown here is derived from an EMBL/GenBank/DDBJ whole genome shotgun (WGS) entry which is preliminary data.</text>
</comment>
<feature type="region of interest" description="Disordered" evidence="2">
    <location>
        <begin position="372"/>
        <end position="408"/>
    </location>
</feature>
<evidence type="ECO:0000313" key="4">
    <source>
        <dbReference type="Proteomes" id="UP000095192"/>
    </source>
</evidence>
<dbReference type="Proteomes" id="UP000095192">
    <property type="component" value="Unassembled WGS sequence"/>
</dbReference>
<gene>
    <name evidence="3" type="ORF">cyc_05978</name>
</gene>
<dbReference type="VEuPathDB" id="ToxoDB:cyc_05978"/>
<feature type="compositionally biased region" description="Basic and acidic residues" evidence="2">
    <location>
        <begin position="448"/>
        <end position="459"/>
    </location>
</feature>
<feature type="region of interest" description="Disordered" evidence="2">
    <location>
        <begin position="435"/>
        <end position="485"/>
    </location>
</feature>
<proteinExistence type="predicted"/>
<feature type="coiled-coil region" evidence="1">
    <location>
        <begin position="223"/>
        <end position="250"/>
    </location>
</feature>
<evidence type="ECO:0008006" key="5">
    <source>
        <dbReference type="Google" id="ProtNLM"/>
    </source>
</evidence>
<reference evidence="3 4" key="1">
    <citation type="journal article" date="2016" name="BMC Genomics">
        <title>Comparative genomics reveals Cyclospora cayetanensis possesses coccidia-like metabolism and invasion components but unique surface antigens.</title>
        <authorList>
            <person name="Liu S."/>
            <person name="Wang L."/>
            <person name="Zheng H."/>
            <person name="Xu Z."/>
            <person name="Roellig D.M."/>
            <person name="Li N."/>
            <person name="Frace M.A."/>
            <person name="Tang K."/>
            <person name="Arrowood M.J."/>
            <person name="Moss D.M."/>
            <person name="Zhang L."/>
            <person name="Feng Y."/>
            <person name="Xiao L."/>
        </authorList>
    </citation>
    <scope>NUCLEOTIDE SEQUENCE [LARGE SCALE GENOMIC DNA]</scope>
    <source>
        <strain evidence="3 4">CHN_HEN01</strain>
    </source>
</reference>
<accession>A0A1D3DAD2</accession>
<feature type="compositionally biased region" description="Basic and acidic residues" evidence="2">
    <location>
        <begin position="382"/>
        <end position="392"/>
    </location>
</feature>
<evidence type="ECO:0000256" key="1">
    <source>
        <dbReference type="SAM" id="Coils"/>
    </source>
</evidence>
<keyword evidence="1" id="KW-0175">Coiled coil</keyword>